<dbReference type="InterPro" id="IPR036890">
    <property type="entry name" value="HATPase_C_sf"/>
</dbReference>
<sequence length="464" mass="50950">MIRSLYVRITATFLIVVVASIALSFLLNSLLFKQQSRGSLMEELDNEFGRIQQLHDVSAPVSLEPFLQELSAIHKLSIVAVGPDEEVIAVGKRGSALRDRVLHSRELDTVLDGGAARTMVPDGERSNGYPPPPAFGRLVELNGEKWALFLLPERYPQTSNFIATAVTLLLSLLVIGSILIVIAARYLVKPIKQMNDAAVTMAEGNFSIRLPDSRGDELGQLAKSMNTMARSLSQLETMRQDFVANVSHELQSPLTSIHGYAEALRSRDVTDAERERYVGIIQQESGRLSKLSENLLKLSSLDSQHHPFHPAPIRLDKQLRQLVLAFEPAWRNKGLHIELDVEPLGVHGDEDLLSGVWSNLLTNSIKFTPAGGTIAISLTQQEDSAVVEFADSGIGVAEEDRERIFERFYKADTSRNRNAGGSGLGLSIARKIVDLHGGTIRLESTPPGRSGARFVVMLPLGQGR</sequence>
<protein>
    <recommendedName>
        <fullName evidence="16">Heme sensor protein HssS</fullName>
        <ecNumber evidence="3">2.7.13.3</ecNumber>
    </recommendedName>
</protein>
<reference evidence="20 21" key="1">
    <citation type="submission" date="2018-09" db="EMBL/GenBank/DDBJ databases">
        <title>Paenibacillus aracenensis nov. sp. isolated from a cave in southern Spain.</title>
        <authorList>
            <person name="Jurado V."/>
            <person name="Gutierrez-Patricio S."/>
            <person name="Gonzalez-Pimentel J.L."/>
            <person name="Miller A.Z."/>
            <person name="Laiz L."/>
            <person name="Saiz-Jimenez C."/>
        </authorList>
    </citation>
    <scope>NUCLEOTIDE SEQUENCE [LARGE SCALE GENOMIC DNA]</scope>
    <source>
        <strain evidence="20 21">DSM 22867</strain>
    </source>
</reference>
<dbReference type="FunFam" id="3.30.565.10:FF:000006">
    <property type="entry name" value="Sensor histidine kinase WalK"/>
    <property type="match status" value="1"/>
</dbReference>
<comment type="caution">
    <text evidence="20">The sequence shown here is derived from an EMBL/GenBank/DDBJ whole genome shotgun (WGS) entry which is preliminary data.</text>
</comment>
<evidence type="ECO:0000256" key="5">
    <source>
        <dbReference type="ARBA" id="ARBA00022553"/>
    </source>
</evidence>
<dbReference type="OrthoDB" id="9813151at2"/>
<dbReference type="FunFam" id="1.10.287.130:FF:000001">
    <property type="entry name" value="Two-component sensor histidine kinase"/>
    <property type="match status" value="1"/>
</dbReference>
<evidence type="ECO:0000256" key="3">
    <source>
        <dbReference type="ARBA" id="ARBA00012438"/>
    </source>
</evidence>
<dbReference type="GO" id="GO:0005886">
    <property type="term" value="C:plasma membrane"/>
    <property type="evidence" value="ECO:0007669"/>
    <property type="project" value="UniProtKB-SubCell"/>
</dbReference>
<evidence type="ECO:0000259" key="18">
    <source>
        <dbReference type="PROSITE" id="PS50109"/>
    </source>
</evidence>
<keyword evidence="6" id="KW-0808">Transferase</keyword>
<keyword evidence="11 17" id="KW-1133">Transmembrane helix</keyword>
<keyword evidence="4" id="KW-1003">Cell membrane</keyword>
<dbReference type="PROSITE" id="PS50109">
    <property type="entry name" value="HIS_KIN"/>
    <property type="match status" value="1"/>
</dbReference>
<keyword evidence="12" id="KW-0902">Two-component regulatory system</keyword>
<dbReference type="InterPro" id="IPR003661">
    <property type="entry name" value="HisK_dim/P_dom"/>
</dbReference>
<dbReference type="Gene3D" id="3.30.565.10">
    <property type="entry name" value="Histidine kinase-like ATPase, C-terminal domain"/>
    <property type="match status" value="1"/>
</dbReference>
<dbReference type="InterPro" id="IPR003594">
    <property type="entry name" value="HATPase_dom"/>
</dbReference>
<evidence type="ECO:0000256" key="2">
    <source>
        <dbReference type="ARBA" id="ARBA00004651"/>
    </source>
</evidence>
<comment type="subcellular location">
    <subcellularLocation>
        <location evidence="2">Cell membrane</location>
        <topology evidence="2">Multi-pass membrane protein</topology>
    </subcellularLocation>
</comment>
<comment type="function">
    <text evidence="15">Member of the two-component regulatory system HssS/HssR involved in intracellular heme homeostasis and tempering of staphylococcal virulence. HssS functions as a heme sensor histidine kinase which is autophosphorylated at a histidine residue and transfers its phosphate group to an aspartate residue of HssR. HssR/HssS activates the expression of hrtAB, an efflux pump, in response to extracellular heme, hemin, hemoglobin or blood.</text>
</comment>
<organism evidence="20 21">
    <name type="scientific">Paenibacillus nanensis</name>
    <dbReference type="NCBI Taxonomy" id="393251"/>
    <lineage>
        <taxon>Bacteria</taxon>
        <taxon>Bacillati</taxon>
        <taxon>Bacillota</taxon>
        <taxon>Bacilli</taxon>
        <taxon>Bacillales</taxon>
        <taxon>Paenibacillaceae</taxon>
        <taxon>Paenibacillus</taxon>
    </lineage>
</organism>
<evidence type="ECO:0000256" key="8">
    <source>
        <dbReference type="ARBA" id="ARBA00022741"/>
    </source>
</evidence>
<dbReference type="SUPFAM" id="SSF47384">
    <property type="entry name" value="Homodimeric domain of signal transducing histidine kinase"/>
    <property type="match status" value="1"/>
</dbReference>
<accession>A0A3A1UR74</accession>
<dbReference type="Pfam" id="PF00512">
    <property type="entry name" value="HisKA"/>
    <property type="match status" value="1"/>
</dbReference>
<dbReference type="PANTHER" id="PTHR45528">
    <property type="entry name" value="SENSOR HISTIDINE KINASE CPXA"/>
    <property type="match status" value="1"/>
</dbReference>
<dbReference type="AlphaFoldDB" id="A0A3A1UR74"/>
<dbReference type="SMART" id="SM00388">
    <property type="entry name" value="HisKA"/>
    <property type="match status" value="1"/>
</dbReference>
<evidence type="ECO:0000256" key="13">
    <source>
        <dbReference type="ARBA" id="ARBA00023026"/>
    </source>
</evidence>
<dbReference type="SUPFAM" id="SSF55874">
    <property type="entry name" value="ATPase domain of HSP90 chaperone/DNA topoisomerase II/histidine kinase"/>
    <property type="match status" value="1"/>
</dbReference>
<gene>
    <name evidence="20" type="ORF">D3P08_18370</name>
</gene>
<evidence type="ECO:0000313" key="21">
    <source>
        <dbReference type="Proteomes" id="UP000266482"/>
    </source>
</evidence>
<dbReference type="InterPro" id="IPR004358">
    <property type="entry name" value="Sig_transdc_His_kin-like_C"/>
</dbReference>
<dbReference type="Proteomes" id="UP000266482">
    <property type="component" value="Unassembled WGS sequence"/>
</dbReference>
<keyword evidence="14 17" id="KW-0472">Membrane</keyword>
<evidence type="ECO:0000256" key="12">
    <source>
        <dbReference type="ARBA" id="ARBA00023012"/>
    </source>
</evidence>
<dbReference type="CDD" id="cd00082">
    <property type="entry name" value="HisKA"/>
    <property type="match status" value="1"/>
</dbReference>
<keyword evidence="7 17" id="KW-0812">Transmembrane</keyword>
<dbReference type="InterPro" id="IPR005467">
    <property type="entry name" value="His_kinase_dom"/>
</dbReference>
<evidence type="ECO:0000256" key="11">
    <source>
        <dbReference type="ARBA" id="ARBA00022989"/>
    </source>
</evidence>
<dbReference type="Gene3D" id="6.10.340.10">
    <property type="match status" value="1"/>
</dbReference>
<keyword evidence="10" id="KW-0067">ATP-binding</keyword>
<keyword evidence="21" id="KW-1185">Reference proteome</keyword>
<name>A0A3A1UR74_9BACL</name>
<evidence type="ECO:0000313" key="20">
    <source>
        <dbReference type="EMBL" id="RIX51047.1"/>
    </source>
</evidence>
<evidence type="ECO:0000256" key="15">
    <source>
        <dbReference type="ARBA" id="ARBA00037219"/>
    </source>
</evidence>
<dbReference type="PANTHER" id="PTHR45528:SF11">
    <property type="entry name" value="HISTIDINE KINASE"/>
    <property type="match status" value="1"/>
</dbReference>
<evidence type="ECO:0000256" key="1">
    <source>
        <dbReference type="ARBA" id="ARBA00000085"/>
    </source>
</evidence>
<dbReference type="EC" id="2.7.13.3" evidence="3"/>
<evidence type="ECO:0000256" key="4">
    <source>
        <dbReference type="ARBA" id="ARBA00022475"/>
    </source>
</evidence>
<dbReference type="CDD" id="cd06225">
    <property type="entry name" value="HAMP"/>
    <property type="match status" value="1"/>
</dbReference>
<keyword evidence="13" id="KW-0843">Virulence</keyword>
<dbReference type="InterPro" id="IPR003660">
    <property type="entry name" value="HAMP_dom"/>
</dbReference>
<dbReference type="SUPFAM" id="SSF158472">
    <property type="entry name" value="HAMP domain-like"/>
    <property type="match status" value="1"/>
</dbReference>
<keyword evidence="9 20" id="KW-0418">Kinase</keyword>
<dbReference type="InterPro" id="IPR050398">
    <property type="entry name" value="HssS/ArlS-like"/>
</dbReference>
<dbReference type="PRINTS" id="PR00344">
    <property type="entry name" value="BCTRLSENSOR"/>
</dbReference>
<proteinExistence type="predicted"/>
<dbReference type="GO" id="GO:0005524">
    <property type="term" value="F:ATP binding"/>
    <property type="evidence" value="ECO:0007669"/>
    <property type="project" value="UniProtKB-KW"/>
</dbReference>
<keyword evidence="8" id="KW-0547">Nucleotide-binding</keyword>
<dbReference type="GO" id="GO:0000155">
    <property type="term" value="F:phosphorelay sensor kinase activity"/>
    <property type="evidence" value="ECO:0007669"/>
    <property type="project" value="InterPro"/>
</dbReference>
<feature type="transmembrane region" description="Helical" evidence="17">
    <location>
        <begin position="6"/>
        <end position="31"/>
    </location>
</feature>
<dbReference type="InterPro" id="IPR036097">
    <property type="entry name" value="HisK_dim/P_sf"/>
</dbReference>
<dbReference type="PROSITE" id="PS50885">
    <property type="entry name" value="HAMP"/>
    <property type="match status" value="1"/>
</dbReference>
<comment type="catalytic activity">
    <reaction evidence="1">
        <text>ATP + protein L-histidine = ADP + protein N-phospho-L-histidine.</text>
        <dbReference type="EC" id="2.7.13.3"/>
    </reaction>
</comment>
<evidence type="ECO:0000259" key="19">
    <source>
        <dbReference type="PROSITE" id="PS50885"/>
    </source>
</evidence>
<dbReference type="SMART" id="SM00304">
    <property type="entry name" value="HAMP"/>
    <property type="match status" value="1"/>
</dbReference>
<feature type="domain" description="HAMP" evidence="19">
    <location>
        <begin position="185"/>
        <end position="237"/>
    </location>
</feature>
<dbReference type="Gene3D" id="1.10.287.130">
    <property type="match status" value="1"/>
</dbReference>
<evidence type="ECO:0000256" key="9">
    <source>
        <dbReference type="ARBA" id="ARBA00022777"/>
    </source>
</evidence>
<dbReference type="SMART" id="SM00387">
    <property type="entry name" value="HATPase_c"/>
    <property type="match status" value="1"/>
</dbReference>
<evidence type="ECO:0000256" key="14">
    <source>
        <dbReference type="ARBA" id="ARBA00023136"/>
    </source>
</evidence>
<feature type="transmembrane region" description="Helical" evidence="17">
    <location>
        <begin position="161"/>
        <end position="188"/>
    </location>
</feature>
<dbReference type="Pfam" id="PF00672">
    <property type="entry name" value="HAMP"/>
    <property type="match status" value="1"/>
</dbReference>
<evidence type="ECO:0000256" key="6">
    <source>
        <dbReference type="ARBA" id="ARBA00022679"/>
    </source>
</evidence>
<evidence type="ECO:0000256" key="17">
    <source>
        <dbReference type="SAM" id="Phobius"/>
    </source>
</evidence>
<evidence type="ECO:0000256" key="7">
    <source>
        <dbReference type="ARBA" id="ARBA00022692"/>
    </source>
</evidence>
<feature type="domain" description="Histidine kinase" evidence="18">
    <location>
        <begin position="245"/>
        <end position="462"/>
    </location>
</feature>
<evidence type="ECO:0000256" key="16">
    <source>
        <dbReference type="ARBA" id="ARBA00040841"/>
    </source>
</evidence>
<dbReference type="Pfam" id="PF02518">
    <property type="entry name" value="HATPase_c"/>
    <property type="match status" value="1"/>
</dbReference>
<dbReference type="RefSeq" id="WP_119601191.1">
    <property type="nucleotide sequence ID" value="NZ_QXQA01000012.1"/>
</dbReference>
<evidence type="ECO:0000256" key="10">
    <source>
        <dbReference type="ARBA" id="ARBA00022840"/>
    </source>
</evidence>
<keyword evidence="5" id="KW-0597">Phosphoprotein</keyword>
<dbReference type="CDD" id="cd00075">
    <property type="entry name" value="HATPase"/>
    <property type="match status" value="1"/>
</dbReference>
<dbReference type="EMBL" id="QXQA01000012">
    <property type="protein sequence ID" value="RIX51047.1"/>
    <property type="molecule type" value="Genomic_DNA"/>
</dbReference>